<sequence>MLKLPYKFTSEQIVKEGRTSFENIEVVKRWLDSVDDQNIPVIQDELIVIFLLSCDNDIPLTKKTIKMYYQCKKQAPDIFDDKDMSRSDLQKGLNTVHMSSIPVRTEENYVVHFFKLNDPSYSNFDLVPIMKLSYMLLDITQEENLPNGLIAVIDMRGFSLMHLTRLKLTAIKNYLQFLQEGIPLQLKVIHVLNAVYFFDKIMNIIKVFMKTELINMIKVHPPNIESEKLFSLIPKQCLPEEYGGDLPSIEVLHEKTVKQYTEKQDFWKLEEKMRKNNN</sequence>
<accession>A0A6J2Y323</accession>
<keyword evidence="2" id="KW-1185">Reference proteome</keyword>
<dbReference type="OrthoDB" id="1434354at2759"/>
<dbReference type="PANTHER" id="PTHR10174:SF213">
    <property type="entry name" value="CRAL-TRIO DOMAIN-CONTAINING PROTEIN"/>
    <property type="match status" value="1"/>
</dbReference>
<dbReference type="PROSITE" id="PS50191">
    <property type="entry name" value="CRAL_TRIO"/>
    <property type="match status" value="1"/>
</dbReference>
<dbReference type="Proteomes" id="UP000504635">
    <property type="component" value="Unplaced"/>
</dbReference>
<proteinExistence type="predicted"/>
<dbReference type="CDD" id="cd00170">
    <property type="entry name" value="SEC14"/>
    <property type="match status" value="1"/>
</dbReference>
<dbReference type="RefSeq" id="XP_030757400.1">
    <property type="nucleotide sequence ID" value="XM_030901540.1"/>
</dbReference>
<evidence type="ECO:0000259" key="1">
    <source>
        <dbReference type="PROSITE" id="PS50191"/>
    </source>
</evidence>
<dbReference type="GO" id="GO:0016020">
    <property type="term" value="C:membrane"/>
    <property type="evidence" value="ECO:0007669"/>
    <property type="project" value="TreeGrafter"/>
</dbReference>
<dbReference type="GO" id="GO:1902936">
    <property type="term" value="F:phosphatidylinositol bisphosphate binding"/>
    <property type="evidence" value="ECO:0007669"/>
    <property type="project" value="TreeGrafter"/>
</dbReference>
<evidence type="ECO:0000313" key="3">
    <source>
        <dbReference type="RefSeq" id="XP_030757202.1"/>
    </source>
</evidence>
<name>A0A6J2Y323_SITOR</name>
<evidence type="ECO:0000313" key="2">
    <source>
        <dbReference type="Proteomes" id="UP000504635"/>
    </source>
</evidence>
<dbReference type="RefSeq" id="XP_030757202.1">
    <property type="nucleotide sequence ID" value="XM_030901342.1"/>
</dbReference>
<dbReference type="PANTHER" id="PTHR10174">
    <property type="entry name" value="ALPHA-TOCOPHEROL TRANSFER PROTEIN-RELATED"/>
    <property type="match status" value="1"/>
</dbReference>
<evidence type="ECO:0000313" key="4">
    <source>
        <dbReference type="RefSeq" id="XP_030757272.1"/>
    </source>
</evidence>
<reference evidence="3 4" key="1">
    <citation type="submission" date="2025-04" db="UniProtKB">
        <authorList>
            <consortium name="RefSeq"/>
        </authorList>
    </citation>
    <scope>IDENTIFICATION</scope>
    <source>
        <tissue evidence="3 4">Gonads</tissue>
    </source>
</reference>
<dbReference type="InterPro" id="IPR001251">
    <property type="entry name" value="CRAL-TRIO_dom"/>
</dbReference>
<gene>
    <name evidence="3 4 5 6" type="primary">LOC115883034</name>
</gene>
<dbReference type="AlphaFoldDB" id="A0A6J2Y323"/>
<dbReference type="SUPFAM" id="SSF46938">
    <property type="entry name" value="CRAL/TRIO N-terminal domain"/>
    <property type="match status" value="1"/>
</dbReference>
<organism evidence="2 6">
    <name type="scientific">Sitophilus oryzae</name>
    <name type="common">Rice weevil</name>
    <name type="synonym">Curculio oryzae</name>
    <dbReference type="NCBI Taxonomy" id="7048"/>
    <lineage>
        <taxon>Eukaryota</taxon>
        <taxon>Metazoa</taxon>
        <taxon>Ecdysozoa</taxon>
        <taxon>Arthropoda</taxon>
        <taxon>Hexapoda</taxon>
        <taxon>Insecta</taxon>
        <taxon>Pterygota</taxon>
        <taxon>Neoptera</taxon>
        <taxon>Endopterygota</taxon>
        <taxon>Coleoptera</taxon>
        <taxon>Polyphaga</taxon>
        <taxon>Cucujiformia</taxon>
        <taxon>Curculionidae</taxon>
        <taxon>Dryophthorinae</taxon>
        <taxon>Sitophilus</taxon>
    </lineage>
</organism>
<dbReference type="SUPFAM" id="SSF52087">
    <property type="entry name" value="CRAL/TRIO domain"/>
    <property type="match status" value="1"/>
</dbReference>
<dbReference type="KEGG" id="soy:115883034"/>
<dbReference type="InterPro" id="IPR036273">
    <property type="entry name" value="CRAL/TRIO_N_dom_sf"/>
</dbReference>
<dbReference type="RefSeq" id="XP_030757333.1">
    <property type="nucleotide sequence ID" value="XM_030901473.1"/>
</dbReference>
<dbReference type="InterPro" id="IPR036865">
    <property type="entry name" value="CRAL-TRIO_dom_sf"/>
</dbReference>
<dbReference type="GeneID" id="115883034"/>
<evidence type="ECO:0000313" key="6">
    <source>
        <dbReference type="RefSeq" id="XP_030757400.1"/>
    </source>
</evidence>
<dbReference type="RefSeq" id="XP_030757272.1">
    <property type="nucleotide sequence ID" value="XM_030901412.1"/>
</dbReference>
<dbReference type="SMART" id="SM00516">
    <property type="entry name" value="SEC14"/>
    <property type="match status" value="1"/>
</dbReference>
<evidence type="ECO:0000313" key="5">
    <source>
        <dbReference type="RefSeq" id="XP_030757333.1"/>
    </source>
</evidence>
<dbReference type="Gene3D" id="3.40.525.10">
    <property type="entry name" value="CRAL-TRIO lipid binding domain"/>
    <property type="match status" value="1"/>
</dbReference>
<feature type="domain" description="CRAL-TRIO" evidence="1">
    <location>
        <begin position="126"/>
        <end position="250"/>
    </location>
</feature>
<dbReference type="Pfam" id="PF00650">
    <property type="entry name" value="CRAL_TRIO"/>
    <property type="match status" value="1"/>
</dbReference>
<protein>
    <submittedName>
        <fullName evidence="3 4">Alpha-tocopherol transfer protein-like</fullName>
    </submittedName>
</protein>